<dbReference type="InterPro" id="IPR002401">
    <property type="entry name" value="Cyt_P450_E_grp-I"/>
</dbReference>
<keyword evidence="2 10" id="KW-0349">Heme</keyword>
<evidence type="ECO:0000256" key="5">
    <source>
        <dbReference type="ARBA" id="ARBA00022989"/>
    </source>
</evidence>
<evidence type="ECO:0000256" key="9">
    <source>
        <dbReference type="ARBA" id="ARBA00023136"/>
    </source>
</evidence>
<evidence type="ECO:0000256" key="12">
    <source>
        <dbReference type="SAM" id="MobiDB-lite"/>
    </source>
</evidence>
<keyword evidence="9 13" id="KW-0472">Membrane</keyword>
<sequence>MDSWILFLSILLALSLSILLLLTNHHKNQNQKQQQQQKQLQDQNQNQQQQQQQHAKQPPGPPSFLLLADMIRHRRSVFDTEHLIRALHARHGPVVALRLPFQRPSVFVADRRLAHRALVEGGAAFAHRPPLVEPNVLFTCGQRDISSSSYGPYWRLIRRNLASEILPPSRVELFAPTRRWALAVLIEKLKAQAAANDDGVVVVMESFKHAIFCLLVFMCFGVKLDDDAAIADIQAVQQFLLAAFTAFPVFAFFPTVTKLLFRKRWNTCVATKQKQQEIFGALIRARQEQKLKQESDRIAVAYVDSLLELRLPEEQGRRLTDGEVVSLCSEFLSGGTDTTATALQWIMANLVRRPDIQTKLYEEIKTVVGTTERKEIDEKVLSSMPYLKAVILEGLRRHPPAHFVLPHTVTANMMLGEYCVPEGADVNFMVAEIGWEGKVWEDPMEFRPERFLDGGEGEAVDITGSREIKMMPFGAGRRMCPGYGLAMLHLEYFVSNLVWEFEWKAVEGEEIDMSEKLDFTVVMKTPLRARILSRGKN</sequence>
<keyword evidence="5 13" id="KW-1133">Transmembrane helix</keyword>
<dbReference type="GO" id="GO:0016709">
    <property type="term" value="F:oxidoreductase activity, acting on paired donors, with incorporation or reduction of molecular oxygen, NAD(P)H as one donor, and incorporation of one atom of oxygen"/>
    <property type="evidence" value="ECO:0007669"/>
    <property type="project" value="TreeGrafter"/>
</dbReference>
<comment type="cofactor">
    <cofactor evidence="10">
        <name>heme</name>
        <dbReference type="ChEBI" id="CHEBI:30413"/>
    </cofactor>
</comment>
<feature type="transmembrane region" description="Helical" evidence="13">
    <location>
        <begin position="239"/>
        <end position="261"/>
    </location>
</feature>
<dbReference type="InterPro" id="IPR036396">
    <property type="entry name" value="Cyt_P450_sf"/>
</dbReference>
<keyword evidence="6 11" id="KW-0560">Oxidoreductase</keyword>
<dbReference type="FunFam" id="1.10.630.10:FF:000012">
    <property type="entry name" value="Cytochrome P450 family protein"/>
    <property type="match status" value="1"/>
</dbReference>
<dbReference type="PROSITE" id="PS00086">
    <property type="entry name" value="CYTOCHROME_P450"/>
    <property type="match status" value="1"/>
</dbReference>
<keyword evidence="4 10" id="KW-0479">Metal-binding</keyword>
<organism evidence="15">
    <name type="scientific">Ananas comosus var. bracteatus</name>
    <name type="common">red pineapple</name>
    <dbReference type="NCBI Taxonomy" id="296719"/>
    <lineage>
        <taxon>Eukaryota</taxon>
        <taxon>Viridiplantae</taxon>
        <taxon>Streptophyta</taxon>
        <taxon>Embryophyta</taxon>
        <taxon>Tracheophyta</taxon>
        <taxon>Spermatophyta</taxon>
        <taxon>Magnoliopsida</taxon>
        <taxon>Liliopsida</taxon>
        <taxon>Poales</taxon>
        <taxon>Bromeliaceae</taxon>
        <taxon>Bromelioideae</taxon>
        <taxon>Ananas</taxon>
    </lineage>
</organism>
<evidence type="ECO:0000256" key="4">
    <source>
        <dbReference type="ARBA" id="ARBA00022723"/>
    </source>
</evidence>
<feature type="region of interest" description="Disordered" evidence="12">
    <location>
        <begin position="31"/>
        <end position="59"/>
    </location>
</feature>
<feature type="binding site" description="axial binding residue" evidence="10">
    <location>
        <position position="480"/>
    </location>
    <ligand>
        <name>heme</name>
        <dbReference type="ChEBI" id="CHEBI:30413"/>
    </ligand>
    <ligandPart>
        <name>Fe</name>
        <dbReference type="ChEBI" id="CHEBI:18248"/>
    </ligandPart>
</feature>
<dbReference type="PRINTS" id="PR00385">
    <property type="entry name" value="P450"/>
</dbReference>
<reference evidence="15" key="1">
    <citation type="submission" date="2020-07" db="EMBL/GenBank/DDBJ databases">
        <authorList>
            <person name="Lin J."/>
        </authorList>
    </citation>
    <scope>NUCLEOTIDE SEQUENCE</scope>
</reference>
<keyword evidence="7 10" id="KW-0408">Iron</keyword>
<keyword evidence="8 11" id="KW-0503">Monooxygenase</keyword>
<evidence type="ECO:0000256" key="1">
    <source>
        <dbReference type="ARBA" id="ARBA00004167"/>
    </source>
</evidence>
<dbReference type="Gene3D" id="1.10.630.10">
    <property type="entry name" value="Cytochrome P450"/>
    <property type="match status" value="1"/>
</dbReference>
<feature type="signal peptide" evidence="14">
    <location>
        <begin position="1"/>
        <end position="17"/>
    </location>
</feature>
<feature type="compositionally biased region" description="Low complexity" evidence="12">
    <location>
        <begin position="31"/>
        <end position="57"/>
    </location>
</feature>
<comment type="similarity">
    <text evidence="11">Belongs to the cytochrome P450 family.</text>
</comment>
<keyword evidence="3 13" id="KW-0812">Transmembrane</keyword>
<dbReference type="AlphaFoldDB" id="A0A6V7Q304"/>
<dbReference type="PRINTS" id="PR00463">
    <property type="entry name" value="EP450I"/>
</dbReference>
<dbReference type="InterPro" id="IPR017972">
    <property type="entry name" value="Cyt_P450_CS"/>
</dbReference>
<dbReference type="GO" id="GO:0020037">
    <property type="term" value="F:heme binding"/>
    <property type="evidence" value="ECO:0007669"/>
    <property type="project" value="InterPro"/>
</dbReference>
<evidence type="ECO:0000256" key="10">
    <source>
        <dbReference type="PIRSR" id="PIRSR602401-1"/>
    </source>
</evidence>
<dbReference type="SUPFAM" id="SSF48264">
    <property type="entry name" value="Cytochrome P450"/>
    <property type="match status" value="1"/>
</dbReference>
<evidence type="ECO:0008006" key="16">
    <source>
        <dbReference type="Google" id="ProtNLM"/>
    </source>
</evidence>
<dbReference type="EMBL" id="LR862131">
    <property type="protein sequence ID" value="CAD1837265.1"/>
    <property type="molecule type" value="Genomic_DNA"/>
</dbReference>
<evidence type="ECO:0000256" key="8">
    <source>
        <dbReference type="ARBA" id="ARBA00023033"/>
    </source>
</evidence>
<dbReference type="Pfam" id="PF00067">
    <property type="entry name" value="p450"/>
    <property type="match status" value="1"/>
</dbReference>
<keyword evidence="14" id="KW-0732">Signal</keyword>
<dbReference type="InterPro" id="IPR051103">
    <property type="entry name" value="Plant_metabolite_P450s"/>
</dbReference>
<evidence type="ECO:0000256" key="11">
    <source>
        <dbReference type="RuleBase" id="RU000461"/>
    </source>
</evidence>
<evidence type="ECO:0000256" key="3">
    <source>
        <dbReference type="ARBA" id="ARBA00022692"/>
    </source>
</evidence>
<protein>
    <recommendedName>
        <fullName evidence="16">Cytochrome P450 89A2-like</fullName>
    </recommendedName>
</protein>
<dbReference type="GO" id="GO:0005506">
    <property type="term" value="F:iron ion binding"/>
    <property type="evidence" value="ECO:0007669"/>
    <property type="project" value="InterPro"/>
</dbReference>
<comment type="subcellular location">
    <subcellularLocation>
        <location evidence="1">Membrane</location>
        <topology evidence="1">Single-pass membrane protein</topology>
    </subcellularLocation>
</comment>
<evidence type="ECO:0000256" key="6">
    <source>
        <dbReference type="ARBA" id="ARBA00023002"/>
    </source>
</evidence>
<evidence type="ECO:0000256" key="13">
    <source>
        <dbReference type="SAM" id="Phobius"/>
    </source>
</evidence>
<evidence type="ECO:0000256" key="2">
    <source>
        <dbReference type="ARBA" id="ARBA00022617"/>
    </source>
</evidence>
<dbReference type="PANTHER" id="PTHR24298:SF800">
    <property type="entry name" value="CYTOCHROME P450 89A2-RELATED"/>
    <property type="match status" value="1"/>
</dbReference>
<gene>
    <name evidence="15" type="ORF">CB5_LOCUS20476</name>
</gene>
<evidence type="ECO:0000256" key="14">
    <source>
        <dbReference type="SAM" id="SignalP"/>
    </source>
</evidence>
<proteinExistence type="inferred from homology"/>
<evidence type="ECO:0000313" key="15">
    <source>
        <dbReference type="EMBL" id="CAD1837265.1"/>
    </source>
</evidence>
<dbReference type="InterPro" id="IPR001128">
    <property type="entry name" value="Cyt_P450"/>
</dbReference>
<feature type="chain" id="PRO_5027945533" description="Cytochrome P450 89A2-like" evidence="14">
    <location>
        <begin position="18"/>
        <end position="537"/>
    </location>
</feature>
<dbReference type="CDD" id="cd11075">
    <property type="entry name" value="CYP77_89"/>
    <property type="match status" value="1"/>
</dbReference>
<accession>A0A6V7Q304</accession>
<dbReference type="PANTHER" id="PTHR24298">
    <property type="entry name" value="FLAVONOID 3'-MONOOXYGENASE-RELATED"/>
    <property type="match status" value="1"/>
</dbReference>
<evidence type="ECO:0000256" key="7">
    <source>
        <dbReference type="ARBA" id="ARBA00023004"/>
    </source>
</evidence>
<name>A0A6V7Q304_ANACO</name>
<dbReference type="GO" id="GO:0016020">
    <property type="term" value="C:membrane"/>
    <property type="evidence" value="ECO:0007669"/>
    <property type="project" value="UniProtKB-SubCell"/>
</dbReference>